<accession>A0A2Z5ZEF0</accession>
<proteinExistence type="predicted"/>
<dbReference type="AlphaFoldDB" id="A0A2Z5ZEF0"/>
<organism evidence="1 2">
    <name type="scientific">Acetobacter orientalis</name>
    <dbReference type="NCBI Taxonomy" id="146474"/>
    <lineage>
        <taxon>Bacteria</taxon>
        <taxon>Pseudomonadati</taxon>
        <taxon>Pseudomonadota</taxon>
        <taxon>Alphaproteobacteria</taxon>
        <taxon>Acetobacterales</taxon>
        <taxon>Acetobacteraceae</taxon>
        <taxon>Acetobacter</taxon>
    </lineage>
</organism>
<dbReference type="Proteomes" id="UP000270034">
    <property type="component" value="Chromosome"/>
</dbReference>
<sequence length="50" mass="5362">MLEQPALFTLQDVFALLNAGIAQAGAIMRLPASMACIKPRFQTGRIQTGT</sequence>
<protein>
    <submittedName>
        <fullName evidence="1">Transcriptional regulator</fullName>
    </submittedName>
</protein>
<evidence type="ECO:0000313" key="1">
    <source>
        <dbReference type="EMBL" id="BBC78756.1"/>
    </source>
</evidence>
<dbReference type="EMBL" id="AP018515">
    <property type="protein sequence ID" value="BBC78756.1"/>
    <property type="molecule type" value="Genomic_DNA"/>
</dbReference>
<evidence type="ECO:0000313" key="2">
    <source>
        <dbReference type="Proteomes" id="UP000270034"/>
    </source>
</evidence>
<name>A0A2Z5ZEF0_9PROT</name>
<dbReference type="KEGG" id="aot:AcetOri_orf00588"/>
<reference evidence="1 2" key="1">
    <citation type="submission" date="2018-02" db="EMBL/GenBank/DDBJ databases">
        <title>Acetobacter orientalis genome.</title>
        <authorList>
            <person name="Nakashima N."/>
            <person name="Tamura T."/>
        </authorList>
    </citation>
    <scope>NUCLEOTIDE SEQUENCE [LARGE SCALE GENOMIC DNA]</scope>
    <source>
        <strain evidence="1 2">FAN1</strain>
    </source>
</reference>
<gene>
    <name evidence="1" type="ORF">AcetOrient_orf00588</name>
</gene>